<evidence type="ECO:0000256" key="2">
    <source>
        <dbReference type="SAM" id="MobiDB-lite"/>
    </source>
</evidence>
<feature type="compositionally biased region" description="Pro residues" evidence="2">
    <location>
        <begin position="348"/>
        <end position="359"/>
    </location>
</feature>
<protein>
    <submittedName>
        <fullName evidence="3">OLC1v1014318C1</fullName>
    </submittedName>
</protein>
<reference evidence="3" key="1">
    <citation type="submission" date="2023-03" db="EMBL/GenBank/DDBJ databases">
        <authorList>
            <person name="Julca I."/>
        </authorList>
    </citation>
    <scope>NUCLEOTIDE SEQUENCE</scope>
</reference>
<dbReference type="PANTHER" id="PTHR31286:SF99">
    <property type="entry name" value="DUF4283 DOMAIN-CONTAINING PROTEIN"/>
    <property type="match status" value="1"/>
</dbReference>
<proteinExistence type="predicted"/>
<accession>A0AAV1E179</accession>
<dbReference type="AlphaFoldDB" id="A0AAV1E179"/>
<evidence type="ECO:0000313" key="4">
    <source>
        <dbReference type="Proteomes" id="UP001161247"/>
    </source>
</evidence>
<feature type="compositionally biased region" description="Polar residues" evidence="2">
    <location>
        <begin position="29"/>
        <end position="40"/>
    </location>
</feature>
<feature type="region of interest" description="Disordered" evidence="2">
    <location>
        <begin position="396"/>
        <end position="415"/>
    </location>
</feature>
<feature type="compositionally biased region" description="Polar residues" evidence="2">
    <location>
        <begin position="259"/>
        <end position="272"/>
    </location>
</feature>
<feature type="region of interest" description="Disordered" evidence="2">
    <location>
        <begin position="369"/>
        <end position="388"/>
    </location>
</feature>
<dbReference type="EMBL" id="OX459124">
    <property type="protein sequence ID" value="CAI9113674.1"/>
    <property type="molecule type" value="Genomic_DNA"/>
</dbReference>
<dbReference type="InterPro" id="IPR040256">
    <property type="entry name" value="At4g02000-like"/>
</dbReference>
<dbReference type="PANTHER" id="PTHR31286">
    <property type="entry name" value="GLYCINE-RICH CELL WALL STRUCTURAL PROTEIN 1.8-LIKE"/>
    <property type="match status" value="1"/>
</dbReference>
<name>A0AAV1E179_OLDCO</name>
<keyword evidence="4" id="KW-1185">Reference proteome</keyword>
<feature type="region of interest" description="Disordered" evidence="2">
    <location>
        <begin position="227"/>
        <end position="316"/>
    </location>
</feature>
<feature type="region of interest" description="Disordered" evidence="2">
    <location>
        <begin position="1"/>
        <end position="43"/>
    </location>
</feature>
<organism evidence="3 4">
    <name type="scientific">Oldenlandia corymbosa var. corymbosa</name>
    <dbReference type="NCBI Taxonomy" id="529605"/>
    <lineage>
        <taxon>Eukaryota</taxon>
        <taxon>Viridiplantae</taxon>
        <taxon>Streptophyta</taxon>
        <taxon>Embryophyta</taxon>
        <taxon>Tracheophyta</taxon>
        <taxon>Spermatophyta</taxon>
        <taxon>Magnoliopsida</taxon>
        <taxon>eudicotyledons</taxon>
        <taxon>Gunneridae</taxon>
        <taxon>Pentapetalae</taxon>
        <taxon>asterids</taxon>
        <taxon>lamiids</taxon>
        <taxon>Gentianales</taxon>
        <taxon>Rubiaceae</taxon>
        <taxon>Rubioideae</taxon>
        <taxon>Spermacoceae</taxon>
        <taxon>Hedyotis-Oldenlandia complex</taxon>
        <taxon>Oldenlandia</taxon>
    </lineage>
</organism>
<evidence type="ECO:0000313" key="3">
    <source>
        <dbReference type="EMBL" id="CAI9113674.1"/>
    </source>
</evidence>
<sequence length="808" mass="91582">MDHDNENPATKKVRNRDDAPSIPSEEISIDNSNAPNQGNAPSFKKSLLQDQQGKNNKGFHHVTVTTEPGDVTYTVEDGMPAINFADRIKKRMEYAMSYSLVVRSLGRNFSFLAIEKRVSSLWKPKGRINLVDSVDEYHIIRLTHEEDYYNALLNGARHCKPVGKYLKADNNTLKVERGKYACLAVELDLTKPLVRKVKVDGKPYTVEYEDLRRICYDCGKYGHTRDECREAPTRSSDPAAPAASEHLPHLNEPSAVPTAGQQTGPSDSSTVDKNWEWAARLPMQYKQSPNMGKGRVGGKETEASKGGKQGPSNKAVKLTVEKSEVPSAGDSTVAAGEITKHSAIQIPHPNPRTPKPTLPSTPTSTDLMAINNPSPAARKPPDPERGFHLKPQLKIQLGKGEEPPDNNESSIEEAELSGDAMVEDQRRVANEDHWSNADLEQLPDADKFNAKGSLPGERKFFKYWVAWESHDKWEEWLRQNWNTNVLFPEALSKLTERLDDWKYNVFGDINKRKSRLLARLGGLQRILVSTQSARLRNLEKELREEYEALVTQEDLLRAQNVKAVWLTRGDRNTRLFHSTFRSSKHRQKIRAMQLEDGSWVSDNRRLGEEAKAFFKTVYTGPGTGCRDYGIRGLFPPLDQQTKLLLAKEVNDEEIRAAVAEMNKFKAGGIDGEPFLWKDVLAATYEVNLETLPNDISRVKVTSLWKQVSKLWPVALNGIRWLVNGGKRVKFWCDYWVEDFGPLALHTKRQILAADRSRKVIEYVDNHGDWDWCRLSELLPVVILERIRVVPPPERGLESDRPVWRFTES</sequence>
<feature type="region of interest" description="Disordered" evidence="2">
    <location>
        <begin position="341"/>
        <end position="363"/>
    </location>
</feature>
<gene>
    <name evidence="3" type="ORF">OLC1_LOCUS20637</name>
</gene>
<dbReference type="Proteomes" id="UP001161247">
    <property type="component" value="Chromosome 7"/>
</dbReference>
<keyword evidence="1" id="KW-0175">Coiled coil</keyword>
<evidence type="ECO:0000256" key="1">
    <source>
        <dbReference type="SAM" id="Coils"/>
    </source>
</evidence>
<feature type="coiled-coil region" evidence="1">
    <location>
        <begin position="528"/>
        <end position="559"/>
    </location>
</feature>